<name>A0A8B8G0P1_9HEMI</name>
<keyword evidence="1" id="KW-0472">Membrane</keyword>
<protein>
    <submittedName>
        <fullName evidence="3">Uncharacterized protein LOC112687586</fullName>
    </submittedName>
</protein>
<evidence type="ECO:0000256" key="1">
    <source>
        <dbReference type="SAM" id="Phobius"/>
    </source>
</evidence>
<gene>
    <name evidence="3" type="primary">LOC112687586</name>
</gene>
<keyword evidence="1" id="KW-1133">Transmembrane helix</keyword>
<keyword evidence="1" id="KW-0812">Transmembrane</keyword>
<feature type="transmembrane region" description="Helical" evidence="1">
    <location>
        <begin position="12"/>
        <end position="31"/>
    </location>
</feature>
<evidence type="ECO:0000313" key="3">
    <source>
        <dbReference type="RefSeq" id="XP_025416166.1"/>
    </source>
</evidence>
<evidence type="ECO:0000313" key="2">
    <source>
        <dbReference type="Proteomes" id="UP000694846"/>
    </source>
</evidence>
<sequence length="101" mass="11320">MKNQAIEINFTVVLYAGIMYTGLVISGWLLLRLTVACFKLPSILSSGQLLGPDIEDELENMQQALIKEEVNEDSSLEKYFDTLTQDSCNITTIRSKLVGIY</sequence>
<dbReference type="AlphaFoldDB" id="A0A8B8G0P1"/>
<keyword evidence="2" id="KW-1185">Reference proteome</keyword>
<proteinExistence type="predicted"/>
<dbReference type="GeneID" id="112687586"/>
<organism evidence="2 3">
    <name type="scientific">Sipha flava</name>
    <name type="common">yellow sugarcane aphid</name>
    <dbReference type="NCBI Taxonomy" id="143950"/>
    <lineage>
        <taxon>Eukaryota</taxon>
        <taxon>Metazoa</taxon>
        <taxon>Ecdysozoa</taxon>
        <taxon>Arthropoda</taxon>
        <taxon>Hexapoda</taxon>
        <taxon>Insecta</taxon>
        <taxon>Pterygota</taxon>
        <taxon>Neoptera</taxon>
        <taxon>Paraneoptera</taxon>
        <taxon>Hemiptera</taxon>
        <taxon>Sternorrhyncha</taxon>
        <taxon>Aphidomorpha</taxon>
        <taxon>Aphidoidea</taxon>
        <taxon>Aphididae</taxon>
        <taxon>Sipha</taxon>
    </lineage>
</organism>
<reference evidence="3" key="1">
    <citation type="submission" date="2025-08" db="UniProtKB">
        <authorList>
            <consortium name="RefSeq"/>
        </authorList>
    </citation>
    <scope>IDENTIFICATION</scope>
    <source>
        <tissue evidence="3">Whole body</tissue>
    </source>
</reference>
<dbReference type="RefSeq" id="XP_025416166.1">
    <property type="nucleotide sequence ID" value="XM_025560381.1"/>
</dbReference>
<dbReference type="OrthoDB" id="6619981at2759"/>
<dbReference type="Proteomes" id="UP000694846">
    <property type="component" value="Unplaced"/>
</dbReference>
<accession>A0A8B8G0P1</accession>